<gene>
    <name evidence="1" type="ORF">PK35_12970</name>
</gene>
<evidence type="ECO:0000313" key="2">
    <source>
        <dbReference type="Proteomes" id="UP000032361"/>
    </source>
</evidence>
<reference evidence="1 2" key="1">
    <citation type="journal article" date="2015" name="Antonie Van Leeuwenhoek">
        <title>Tamlana nanhaiensis sp. nov., isolated from surface seawater collected from the South China Sea.</title>
        <authorList>
            <person name="Liu X."/>
            <person name="Lai Q."/>
            <person name="Du Y."/>
            <person name="Li G."/>
            <person name="Sun F."/>
            <person name="Shao Z."/>
        </authorList>
    </citation>
    <scope>NUCLEOTIDE SEQUENCE [LARGE SCALE GENOMIC DNA]</scope>
    <source>
        <strain evidence="1 2">FHC16</strain>
    </source>
</reference>
<dbReference type="STRING" id="1382798.PK35_12970"/>
<comment type="caution">
    <text evidence="1">The sequence shown here is derived from an EMBL/GenBank/DDBJ whole genome shotgun (WGS) entry which is preliminary data.</text>
</comment>
<proteinExistence type="predicted"/>
<name>A0A0D7W1X3_9FLAO</name>
<dbReference type="EMBL" id="JTDV01000013">
    <property type="protein sequence ID" value="KJD31822.1"/>
    <property type="molecule type" value="Genomic_DNA"/>
</dbReference>
<protein>
    <submittedName>
        <fullName evidence="1">Uncharacterized protein</fullName>
    </submittedName>
</protein>
<dbReference type="OrthoDB" id="1450221at2"/>
<dbReference type="AlphaFoldDB" id="A0A0D7W1X3"/>
<evidence type="ECO:0000313" key="1">
    <source>
        <dbReference type="EMBL" id="KJD31822.1"/>
    </source>
</evidence>
<sequence length="82" mass="9364">MPRIYCNIFGHDYHVTKKVTRHVKEYTCSKCKKELTTNSNGDLTALTPNFKEINEVLEKIHAVRNQRLQDKIVTSSISASAV</sequence>
<organism evidence="1 2">
    <name type="scientific">Neotamlana nanhaiensis</name>
    <dbReference type="NCBI Taxonomy" id="1382798"/>
    <lineage>
        <taxon>Bacteria</taxon>
        <taxon>Pseudomonadati</taxon>
        <taxon>Bacteroidota</taxon>
        <taxon>Flavobacteriia</taxon>
        <taxon>Flavobacteriales</taxon>
        <taxon>Flavobacteriaceae</taxon>
        <taxon>Neotamlana</taxon>
    </lineage>
</organism>
<keyword evidence="2" id="KW-1185">Reference proteome</keyword>
<dbReference type="Proteomes" id="UP000032361">
    <property type="component" value="Unassembled WGS sequence"/>
</dbReference>
<dbReference type="PATRIC" id="fig|1382798.3.peg.1155"/>
<accession>A0A0D7W1X3</accession>